<dbReference type="SMART" id="SM00530">
    <property type="entry name" value="HTH_XRE"/>
    <property type="match status" value="1"/>
</dbReference>
<organism evidence="3 4">
    <name type="scientific">Xylanibacter brevis</name>
    <dbReference type="NCBI Taxonomy" id="83231"/>
    <lineage>
        <taxon>Bacteria</taxon>
        <taxon>Pseudomonadati</taxon>
        <taxon>Bacteroidota</taxon>
        <taxon>Bacteroidia</taxon>
        <taxon>Bacteroidales</taxon>
        <taxon>Prevotellaceae</taxon>
        <taxon>Xylanibacter</taxon>
    </lineage>
</organism>
<feature type="domain" description="HTH cro/C1-type" evidence="2">
    <location>
        <begin position="5"/>
        <end position="60"/>
    </location>
</feature>
<name>A0ABS9CED0_9BACT</name>
<dbReference type="InterPro" id="IPR001387">
    <property type="entry name" value="Cro/C1-type_HTH"/>
</dbReference>
<evidence type="ECO:0000313" key="4">
    <source>
        <dbReference type="Proteomes" id="UP001200470"/>
    </source>
</evidence>
<gene>
    <name evidence="3" type="ORF">I6E12_04945</name>
</gene>
<evidence type="ECO:0000256" key="1">
    <source>
        <dbReference type="SAM" id="MobiDB-lite"/>
    </source>
</evidence>
<sequence>MKDRIRLVMEEQHMSQQVFADFVGLSAATLSSIFNGRTRPTLNIVEAIKKKIPVINTDWLLMGIGDMHIGASSEPVDSSLSATSTPSEPTLDFDSAVQDRAEPAYQHSYSHGVKSTRLDFSACDMKNIDRQPRKVTEIRVYYDDQTYETFVPAKSK</sequence>
<dbReference type="EMBL" id="JADYTN010000008">
    <property type="protein sequence ID" value="MCF2563456.1"/>
    <property type="molecule type" value="Genomic_DNA"/>
</dbReference>
<reference evidence="3 4" key="1">
    <citation type="submission" date="2020-12" db="EMBL/GenBank/DDBJ databases">
        <title>Whole genome sequences of gut porcine anaerobes.</title>
        <authorList>
            <person name="Kubasova T."/>
            <person name="Jahodarova E."/>
            <person name="Rychlik I."/>
        </authorList>
    </citation>
    <scope>NUCLEOTIDE SEQUENCE [LARGE SCALE GENOMIC DNA]</scope>
    <source>
        <strain evidence="3 4">An925</strain>
    </source>
</reference>
<accession>A0ABS9CED0</accession>
<dbReference type="Gene3D" id="1.10.260.40">
    <property type="entry name" value="lambda repressor-like DNA-binding domains"/>
    <property type="match status" value="1"/>
</dbReference>
<feature type="compositionally biased region" description="Polar residues" evidence="1">
    <location>
        <begin position="75"/>
        <end position="88"/>
    </location>
</feature>
<dbReference type="PROSITE" id="PS50943">
    <property type="entry name" value="HTH_CROC1"/>
    <property type="match status" value="1"/>
</dbReference>
<dbReference type="Pfam" id="PF01381">
    <property type="entry name" value="HTH_3"/>
    <property type="match status" value="1"/>
</dbReference>
<protein>
    <submittedName>
        <fullName evidence="3">Helix-turn-helix transcriptional regulator</fullName>
    </submittedName>
</protein>
<feature type="region of interest" description="Disordered" evidence="1">
    <location>
        <begin position="73"/>
        <end position="92"/>
    </location>
</feature>
<dbReference type="InterPro" id="IPR010982">
    <property type="entry name" value="Lambda_DNA-bd_dom_sf"/>
</dbReference>
<comment type="caution">
    <text evidence="3">The sequence shown here is derived from an EMBL/GenBank/DDBJ whole genome shotgun (WGS) entry which is preliminary data.</text>
</comment>
<evidence type="ECO:0000259" key="2">
    <source>
        <dbReference type="PROSITE" id="PS50943"/>
    </source>
</evidence>
<evidence type="ECO:0000313" key="3">
    <source>
        <dbReference type="EMBL" id="MCF2563456.1"/>
    </source>
</evidence>
<proteinExistence type="predicted"/>
<dbReference type="CDD" id="cd00093">
    <property type="entry name" value="HTH_XRE"/>
    <property type="match status" value="1"/>
</dbReference>
<dbReference type="Proteomes" id="UP001200470">
    <property type="component" value="Unassembled WGS sequence"/>
</dbReference>
<keyword evidence="4" id="KW-1185">Reference proteome</keyword>
<dbReference type="RefSeq" id="WP_094389688.1">
    <property type="nucleotide sequence ID" value="NZ_JADYTN010000008.1"/>
</dbReference>
<dbReference type="SUPFAM" id="SSF47413">
    <property type="entry name" value="lambda repressor-like DNA-binding domains"/>
    <property type="match status" value="1"/>
</dbReference>